<feature type="transmembrane region" description="Helical" evidence="6">
    <location>
        <begin position="285"/>
        <end position="303"/>
    </location>
</feature>
<organism evidence="7 8">
    <name type="scientific">Dyadobacter arcticus</name>
    <dbReference type="NCBI Taxonomy" id="1078754"/>
    <lineage>
        <taxon>Bacteria</taxon>
        <taxon>Pseudomonadati</taxon>
        <taxon>Bacteroidota</taxon>
        <taxon>Cytophagia</taxon>
        <taxon>Cytophagales</taxon>
        <taxon>Spirosomataceae</taxon>
        <taxon>Dyadobacter</taxon>
    </lineage>
</organism>
<evidence type="ECO:0000256" key="4">
    <source>
        <dbReference type="ARBA" id="ARBA00022989"/>
    </source>
</evidence>
<feature type="transmembrane region" description="Helical" evidence="6">
    <location>
        <begin position="128"/>
        <end position="147"/>
    </location>
</feature>
<protein>
    <submittedName>
        <fullName evidence="7">Uncharacterized membrane protein YbhN (UPF0104 family)</fullName>
    </submittedName>
</protein>
<dbReference type="InterPro" id="IPR022791">
    <property type="entry name" value="L-PG_synthase/AglD"/>
</dbReference>
<keyword evidence="3 6" id="KW-0812">Transmembrane</keyword>
<evidence type="ECO:0000313" key="8">
    <source>
        <dbReference type="Proteomes" id="UP001179181"/>
    </source>
</evidence>
<dbReference type="EMBL" id="JAASQJ010000003">
    <property type="protein sequence ID" value="NIJ54508.1"/>
    <property type="molecule type" value="Genomic_DNA"/>
</dbReference>
<feature type="transmembrane region" description="Helical" evidence="6">
    <location>
        <begin position="159"/>
        <end position="179"/>
    </location>
</feature>
<gene>
    <name evidence="7" type="ORF">FHS68_003690</name>
</gene>
<keyword evidence="8" id="KW-1185">Reference proteome</keyword>
<feature type="transmembrane region" description="Helical" evidence="6">
    <location>
        <begin position="45"/>
        <end position="67"/>
    </location>
</feature>
<evidence type="ECO:0000256" key="6">
    <source>
        <dbReference type="SAM" id="Phobius"/>
    </source>
</evidence>
<keyword evidence="5 6" id="KW-0472">Membrane</keyword>
<dbReference type="Proteomes" id="UP001179181">
    <property type="component" value="Unassembled WGS sequence"/>
</dbReference>
<evidence type="ECO:0000256" key="5">
    <source>
        <dbReference type="ARBA" id="ARBA00023136"/>
    </source>
</evidence>
<evidence type="ECO:0000256" key="2">
    <source>
        <dbReference type="ARBA" id="ARBA00022475"/>
    </source>
</evidence>
<dbReference type="Pfam" id="PF03706">
    <property type="entry name" value="LPG_synthase_TM"/>
    <property type="match status" value="1"/>
</dbReference>
<reference evidence="7 8" key="1">
    <citation type="submission" date="2020-03" db="EMBL/GenBank/DDBJ databases">
        <title>Genomic Encyclopedia of Type Strains, Phase IV (KMG-IV): sequencing the most valuable type-strain genomes for metagenomic binning, comparative biology and taxonomic classification.</title>
        <authorList>
            <person name="Goeker M."/>
        </authorList>
    </citation>
    <scope>NUCLEOTIDE SEQUENCE [LARGE SCALE GENOMIC DNA]</scope>
    <source>
        <strain evidence="7 8">DSM 102865</strain>
    </source>
</reference>
<keyword evidence="2" id="KW-1003">Cell membrane</keyword>
<dbReference type="RefSeq" id="WP_167272780.1">
    <property type="nucleotide sequence ID" value="NZ_JAASQJ010000003.1"/>
</dbReference>
<comment type="caution">
    <text evidence="7">The sequence shown here is derived from an EMBL/GenBank/DDBJ whole genome shotgun (WGS) entry which is preliminary data.</text>
</comment>
<feature type="transmembrane region" description="Helical" evidence="6">
    <location>
        <begin position="309"/>
        <end position="325"/>
    </location>
</feature>
<feature type="transmembrane region" description="Helical" evidence="6">
    <location>
        <begin position="221"/>
        <end position="243"/>
    </location>
</feature>
<evidence type="ECO:0000313" key="7">
    <source>
        <dbReference type="EMBL" id="NIJ54508.1"/>
    </source>
</evidence>
<keyword evidence="4 6" id="KW-1133">Transmembrane helix</keyword>
<accession>A0ABX0UQ15</accession>
<feature type="transmembrane region" description="Helical" evidence="6">
    <location>
        <begin position="255"/>
        <end position="273"/>
    </location>
</feature>
<name>A0ABX0UQ15_9BACT</name>
<dbReference type="PANTHER" id="PTHR39087">
    <property type="entry name" value="UPF0104 MEMBRANE PROTEIN MJ1595"/>
    <property type="match status" value="1"/>
</dbReference>
<evidence type="ECO:0000256" key="1">
    <source>
        <dbReference type="ARBA" id="ARBA00004651"/>
    </source>
</evidence>
<evidence type="ECO:0000256" key="3">
    <source>
        <dbReference type="ARBA" id="ARBA00022692"/>
    </source>
</evidence>
<comment type="subcellular location">
    <subcellularLocation>
        <location evidence="1">Cell membrane</location>
        <topology evidence="1">Multi-pass membrane protein</topology>
    </subcellularLocation>
</comment>
<dbReference type="PANTHER" id="PTHR39087:SF2">
    <property type="entry name" value="UPF0104 MEMBRANE PROTEIN MJ1595"/>
    <property type="match status" value="1"/>
</dbReference>
<proteinExistence type="predicted"/>
<sequence>MKISPRSIKIIKAVLLVSVLILLWQYVKVIDPAEVKAALMKAGAGFGWMILSTFVAYSLATLGWWYCLSDARKGIPKAGLFVIRHVCETFGMFTPASVAGGDMLKIVLLKPYAINPPTVVASVVVSRLLMITSQVCLLLSAIAWLLFNHKLDSEPWPSHSLAIIAVVCAVLAAGFYGLVKFRRSMWLKYAGTNAKWLRFRSRMMEVWLEISRFYRQYPKELAIAFTLFTSHWIIGSLEFYIILKLLGYPISLVDSLVLDMGVIAVKAAGAFIPGQLGVEELGNKMMLSLIGFASIPLWISVSALRRTRQLFWILVGVLLYSIIIHKKKSTV</sequence>